<organism evidence="1 2">
    <name type="scientific">Kroppenstedtia guangzhouensis</name>
    <dbReference type="NCBI Taxonomy" id="1274356"/>
    <lineage>
        <taxon>Bacteria</taxon>
        <taxon>Bacillati</taxon>
        <taxon>Bacillota</taxon>
        <taxon>Bacilli</taxon>
        <taxon>Bacillales</taxon>
        <taxon>Thermoactinomycetaceae</taxon>
        <taxon>Kroppenstedtia</taxon>
    </lineage>
</organism>
<protein>
    <recommendedName>
        <fullName evidence="3">Outer membrane lipoprotein-sorting protein</fullName>
    </recommendedName>
</protein>
<dbReference type="RefSeq" id="WP_188433191.1">
    <property type="nucleotide sequence ID" value="NZ_BMEX01000014.1"/>
</dbReference>
<evidence type="ECO:0000313" key="1">
    <source>
        <dbReference type="EMBL" id="GGA53676.1"/>
    </source>
</evidence>
<keyword evidence="2" id="KW-1185">Reference proteome</keyword>
<reference evidence="2" key="1">
    <citation type="journal article" date="2019" name="Int. J. Syst. Evol. Microbiol.">
        <title>The Global Catalogue of Microorganisms (GCM) 10K type strain sequencing project: providing services to taxonomists for standard genome sequencing and annotation.</title>
        <authorList>
            <consortium name="The Broad Institute Genomics Platform"/>
            <consortium name="The Broad Institute Genome Sequencing Center for Infectious Disease"/>
            <person name="Wu L."/>
            <person name="Ma J."/>
        </authorList>
    </citation>
    <scope>NUCLEOTIDE SEQUENCE [LARGE SCALE GENOMIC DNA]</scope>
    <source>
        <strain evidence="2">CGMCC 1.12404</strain>
    </source>
</reference>
<evidence type="ECO:0000313" key="2">
    <source>
        <dbReference type="Proteomes" id="UP000617979"/>
    </source>
</evidence>
<evidence type="ECO:0008006" key="3">
    <source>
        <dbReference type="Google" id="ProtNLM"/>
    </source>
</evidence>
<comment type="caution">
    <text evidence="1">The sequence shown here is derived from an EMBL/GenBank/DDBJ whole genome shotgun (WGS) entry which is preliminary data.</text>
</comment>
<dbReference type="Pfam" id="PF20316">
    <property type="entry name" value="DUF6612"/>
    <property type="match status" value="1"/>
</dbReference>
<name>A0ABQ1H0E5_9BACL</name>
<proteinExistence type="predicted"/>
<gene>
    <name evidence="1" type="ORF">GCM10007416_28520</name>
</gene>
<sequence length="286" mass="32266">MKSGFRMGIILLSFWLLTGCSLITSGFTAGDEGTSTGEKVMKKKEKTAAEILEESKQAMEKMAGYRWELSGEQRMDIPGESENGLTAFSGSVDYQESTRYAADFEVKIEFSNQRHHTMLKMIVDGETAYLQDKARGDWLRKEGSAEEIHSMMGLEKQYTDAVEVLEMVGARAKDLSMNQAEGVRRLTLRLENHDDIQPFMQYAVDNWREDDKVKAEEVTFSDLELILTIDDSTQRLTQIEKNVKVVLPFVDGVSTDLSQTFTSKMTGEVDEIMIPEEAKNAPLVDE</sequence>
<dbReference type="InterPro" id="IPR046720">
    <property type="entry name" value="DUF6612"/>
</dbReference>
<dbReference type="EMBL" id="BMEX01000014">
    <property type="protein sequence ID" value="GGA53676.1"/>
    <property type="molecule type" value="Genomic_DNA"/>
</dbReference>
<dbReference type="PROSITE" id="PS51257">
    <property type="entry name" value="PROKAR_LIPOPROTEIN"/>
    <property type="match status" value="1"/>
</dbReference>
<dbReference type="Gene3D" id="2.50.20.20">
    <property type="match status" value="1"/>
</dbReference>
<dbReference type="Proteomes" id="UP000617979">
    <property type="component" value="Unassembled WGS sequence"/>
</dbReference>
<accession>A0ABQ1H0E5</accession>